<evidence type="ECO:0000313" key="8">
    <source>
        <dbReference type="Proteomes" id="UP000448943"/>
    </source>
</evidence>
<dbReference type="InterPro" id="IPR014108">
    <property type="entry name" value="Caa3-assmbl_CtaG"/>
</dbReference>
<keyword evidence="8" id="KW-1185">Reference proteome</keyword>
<feature type="transmembrane region" description="Helical" evidence="6">
    <location>
        <begin position="12"/>
        <end position="33"/>
    </location>
</feature>
<evidence type="ECO:0000313" key="7">
    <source>
        <dbReference type="EMBL" id="NBI30056.1"/>
    </source>
</evidence>
<evidence type="ECO:0000256" key="3">
    <source>
        <dbReference type="ARBA" id="ARBA00022692"/>
    </source>
</evidence>
<keyword evidence="3 6" id="KW-0812">Transmembrane</keyword>
<dbReference type="Pfam" id="PF09678">
    <property type="entry name" value="Caa3_CtaG"/>
    <property type="match status" value="1"/>
</dbReference>
<evidence type="ECO:0000256" key="1">
    <source>
        <dbReference type="ARBA" id="ARBA00004651"/>
    </source>
</evidence>
<keyword evidence="5 6" id="KW-0472">Membrane</keyword>
<sequence length="305" mass="35195">MFGLVEQFGFNAVWSPLFLMFTLFIATLYLWLVGPGRDRFKDSQPVKLIQKVSFLFGLFLVYLSHGGPLDLLAHLTFTGHMIGMSIVYIVAPPFLILGLPVWFLRAFFNLKWIKKGTFLLHPIFTVLFFNAAFSIYHIPMVHDFVMVHYNVHTAYYILLFVAAMMMWWPIVCPVPEMDKIWGVKKMGYIFLNGALLTPACALIIFSRTPLYGSFNDPTIWAQALGYCFPASSTEILNLFSGPQAFAFTKPAEDQQLGGVIMKLIQEFMYGGFLLYTFRQWYDKEKKKNPDKEFEERLLNKHGQRV</sequence>
<accession>A0A6N9Q5E7</accession>
<comment type="subcellular location">
    <subcellularLocation>
        <location evidence="1">Cell membrane</location>
        <topology evidence="1">Multi-pass membrane protein</topology>
    </subcellularLocation>
</comment>
<feature type="transmembrane region" description="Helical" evidence="6">
    <location>
        <begin position="153"/>
        <end position="174"/>
    </location>
</feature>
<gene>
    <name evidence="7" type="primary">ctaG</name>
    <name evidence="7" type="ORF">ERL59_13980</name>
</gene>
<organism evidence="7 8">
    <name type="scientific">Chengkuizengella marina</name>
    <dbReference type="NCBI Taxonomy" id="2507566"/>
    <lineage>
        <taxon>Bacteria</taxon>
        <taxon>Bacillati</taxon>
        <taxon>Bacillota</taxon>
        <taxon>Bacilli</taxon>
        <taxon>Bacillales</taxon>
        <taxon>Paenibacillaceae</taxon>
        <taxon>Chengkuizengella</taxon>
    </lineage>
</organism>
<feature type="transmembrane region" description="Helical" evidence="6">
    <location>
        <begin position="186"/>
        <end position="205"/>
    </location>
</feature>
<dbReference type="GO" id="GO:0005886">
    <property type="term" value="C:plasma membrane"/>
    <property type="evidence" value="ECO:0007669"/>
    <property type="project" value="UniProtKB-SubCell"/>
</dbReference>
<feature type="transmembrane region" description="Helical" evidence="6">
    <location>
        <begin position="259"/>
        <end position="277"/>
    </location>
</feature>
<feature type="transmembrane region" description="Helical" evidence="6">
    <location>
        <begin position="116"/>
        <end position="138"/>
    </location>
</feature>
<keyword evidence="4 6" id="KW-1133">Transmembrane helix</keyword>
<evidence type="ECO:0000256" key="4">
    <source>
        <dbReference type="ARBA" id="ARBA00022989"/>
    </source>
</evidence>
<dbReference type="Proteomes" id="UP000448943">
    <property type="component" value="Unassembled WGS sequence"/>
</dbReference>
<comment type="caution">
    <text evidence="7">The sequence shown here is derived from an EMBL/GenBank/DDBJ whole genome shotgun (WGS) entry which is preliminary data.</text>
</comment>
<feature type="transmembrane region" description="Helical" evidence="6">
    <location>
        <begin position="81"/>
        <end position="104"/>
    </location>
</feature>
<keyword evidence="2" id="KW-1003">Cell membrane</keyword>
<dbReference type="EMBL" id="SIJB01000029">
    <property type="protein sequence ID" value="NBI30056.1"/>
    <property type="molecule type" value="Genomic_DNA"/>
</dbReference>
<evidence type="ECO:0000256" key="5">
    <source>
        <dbReference type="ARBA" id="ARBA00023136"/>
    </source>
</evidence>
<dbReference type="OrthoDB" id="128422at2"/>
<feature type="transmembrane region" description="Helical" evidence="6">
    <location>
        <begin position="54"/>
        <end position="75"/>
    </location>
</feature>
<dbReference type="AlphaFoldDB" id="A0A6N9Q5E7"/>
<dbReference type="InterPro" id="IPR019108">
    <property type="entry name" value="Caa3_assmbl_CtaG-rel"/>
</dbReference>
<protein>
    <submittedName>
        <fullName evidence="7">Cytochrome c oxidase assembly factor CtaG</fullName>
    </submittedName>
</protein>
<reference evidence="7 8" key="1">
    <citation type="submission" date="2019-01" db="EMBL/GenBank/DDBJ databases">
        <title>Chengkuizengella sp. nov., isolated from deep-sea sediment of East Pacific Ocean.</title>
        <authorList>
            <person name="Yang J."/>
            <person name="Lai Q."/>
            <person name="Shao Z."/>
        </authorList>
    </citation>
    <scope>NUCLEOTIDE SEQUENCE [LARGE SCALE GENOMIC DNA]</scope>
    <source>
        <strain evidence="7 8">YPA3-1-1</strain>
    </source>
</reference>
<proteinExistence type="predicted"/>
<name>A0A6N9Q5E7_9BACL</name>
<evidence type="ECO:0000256" key="2">
    <source>
        <dbReference type="ARBA" id="ARBA00022475"/>
    </source>
</evidence>
<dbReference type="RefSeq" id="WP_160646862.1">
    <property type="nucleotide sequence ID" value="NZ_SIJB01000029.1"/>
</dbReference>
<evidence type="ECO:0000256" key="6">
    <source>
        <dbReference type="SAM" id="Phobius"/>
    </source>
</evidence>
<dbReference type="NCBIfam" id="TIGR02737">
    <property type="entry name" value="caa3_CtaG"/>
    <property type="match status" value="1"/>
</dbReference>